<organism evidence="4 5">
    <name type="scientific">Litoribrevibacter euphylliae</name>
    <dbReference type="NCBI Taxonomy" id="1834034"/>
    <lineage>
        <taxon>Bacteria</taxon>
        <taxon>Pseudomonadati</taxon>
        <taxon>Pseudomonadota</taxon>
        <taxon>Gammaproteobacteria</taxon>
        <taxon>Oceanospirillales</taxon>
        <taxon>Oceanospirillaceae</taxon>
        <taxon>Litoribrevibacter</taxon>
    </lineage>
</organism>
<dbReference type="EMBL" id="JBHRSZ010000009">
    <property type="protein sequence ID" value="MFC3153297.1"/>
    <property type="molecule type" value="Genomic_DNA"/>
</dbReference>
<comment type="caution">
    <text evidence="4">The sequence shown here is derived from an EMBL/GenBank/DDBJ whole genome shotgun (WGS) entry which is preliminary data.</text>
</comment>
<gene>
    <name evidence="4" type="ORF">ACFOEK_19815</name>
</gene>
<evidence type="ECO:0000256" key="1">
    <source>
        <dbReference type="ARBA" id="ARBA00022729"/>
    </source>
</evidence>
<dbReference type="GO" id="GO:0016829">
    <property type="term" value="F:lyase activity"/>
    <property type="evidence" value="ECO:0007669"/>
    <property type="project" value="UniProtKB-KW"/>
</dbReference>
<dbReference type="InterPro" id="IPR008397">
    <property type="entry name" value="Alginate_lyase_dom"/>
</dbReference>
<dbReference type="Proteomes" id="UP001595476">
    <property type="component" value="Unassembled WGS sequence"/>
</dbReference>
<dbReference type="Gene3D" id="1.50.10.100">
    <property type="entry name" value="Chondroitin AC/alginate lyase"/>
    <property type="match status" value="1"/>
</dbReference>
<dbReference type="SUPFAM" id="SSF48230">
    <property type="entry name" value="Chondroitin AC/alginate lyase"/>
    <property type="match status" value="1"/>
</dbReference>
<dbReference type="InterPro" id="IPR008929">
    <property type="entry name" value="Chondroitin_lyas"/>
</dbReference>
<accession>A0ABV7HPS7</accession>
<evidence type="ECO:0000256" key="2">
    <source>
        <dbReference type="ARBA" id="ARBA00023239"/>
    </source>
</evidence>
<evidence type="ECO:0000259" key="3">
    <source>
        <dbReference type="Pfam" id="PF05426"/>
    </source>
</evidence>
<keyword evidence="2 4" id="KW-0456">Lyase</keyword>
<dbReference type="Pfam" id="PF05426">
    <property type="entry name" value="Alginate_lyase"/>
    <property type="match status" value="1"/>
</dbReference>
<name>A0ABV7HPS7_9GAMM</name>
<evidence type="ECO:0000313" key="5">
    <source>
        <dbReference type="Proteomes" id="UP001595476"/>
    </source>
</evidence>
<keyword evidence="5" id="KW-1185">Reference proteome</keyword>
<protein>
    <submittedName>
        <fullName evidence="4">Alginate lyase family protein</fullName>
    </submittedName>
</protein>
<dbReference type="RefSeq" id="WP_386723218.1">
    <property type="nucleotide sequence ID" value="NZ_JBHRSZ010000009.1"/>
</dbReference>
<evidence type="ECO:0000313" key="4">
    <source>
        <dbReference type="EMBL" id="MFC3153297.1"/>
    </source>
</evidence>
<proteinExistence type="predicted"/>
<sequence length="374" mass="42472">MSITIMLTRKERAKALLDKKAGLIRLCRSVVLILGVIFMNACSNKTVAQAANECPKDVPQPYTDALIIESKYDQSDSTKSKLKAKQDPKAKEIKQRIDGYTKGLVKFSEYLLSDSEKKQQLAVICIHSWLTAWASEDALLTDEVSKTGRAVRKWALASINSMIIKSSVMSQNQFKLTQTETDWIAKLAAKVVEDYDVRLKTDFKYFNNHDHWAAWAVFSSGYITKNREFTDWAFESFNKSLSLAKTNYRGQYAYFPIEVARSKLAVNYSHFSLTPLVLLEHYLPKAGYKVAPEQSEILSQLVSFAVVSTLSPETFSELLSAKQAKVERYKLAWLIPYLSNHKDHVLARKLYQKYEGKVDGYSLIGGRVQPLYEG</sequence>
<keyword evidence="1" id="KW-0732">Signal</keyword>
<reference evidence="5" key="1">
    <citation type="journal article" date="2019" name="Int. J. Syst. Evol. Microbiol.">
        <title>The Global Catalogue of Microorganisms (GCM) 10K type strain sequencing project: providing services to taxonomists for standard genome sequencing and annotation.</title>
        <authorList>
            <consortium name="The Broad Institute Genomics Platform"/>
            <consortium name="The Broad Institute Genome Sequencing Center for Infectious Disease"/>
            <person name="Wu L."/>
            <person name="Ma J."/>
        </authorList>
    </citation>
    <scope>NUCLEOTIDE SEQUENCE [LARGE SCALE GENOMIC DNA]</scope>
    <source>
        <strain evidence="5">KCTC 52438</strain>
    </source>
</reference>
<feature type="domain" description="Alginate lyase" evidence="3">
    <location>
        <begin position="69"/>
        <end position="315"/>
    </location>
</feature>